<dbReference type="EMBL" id="CAJOBJ010319045">
    <property type="protein sequence ID" value="CAF5170490.1"/>
    <property type="molecule type" value="Genomic_DNA"/>
</dbReference>
<protein>
    <recommendedName>
        <fullName evidence="6">Protein root UVB sensitive/RUS domain-containing protein</fullName>
    </recommendedName>
</protein>
<proteinExistence type="inferred from homology"/>
<evidence type="ECO:0000256" key="3">
    <source>
        <dbReference type="ARBA" id="ARBA00022692"/>
    </source>
</evidence>
<evidence type="ECO:0000256" key="2">
    <source>
        <dbReference type="ARBA" id="ARBA00007558"/>
    </source>
</evidence>
<evidence type="ECO:0000313" key="9">
    <source>
        <dbReference type="Proteomes" id="UP000681967"/>
    </source>
</evidence>
<evidence type="ECO:0000313" key="8">
    <source>
        <dbReference type="EMBL" id="CAF5170490.1"/>
    </source>
</evidence>
<evidence type="ECO:0000256" key="1">
    <source>
        <dbReference type="ARBA" id="ARBA00004370"/>
    </source>
</evidence>
<accession>A0A8S3F883</accession>
<keyword evidence="3" id="KW-0812">Transmembrane</keyword>
<feature type="non-terminal residue" evidence="7">
    <location>
        <position position="1"/>
    </location>
</feature>
<reference evidence="7" key="1">
    <citation type="submission" date="2021-02" db="EMBL/GenBank/DDBJ databases">
        <authorList>
            <person name="Nowell W R."/>
        </authorList>
    </citation>
    <scope>NUCLEOTIDE SEQUENCE</scope>
</reference>
<dbReference type="Proteomes" id="UP000681967">
    <property type="component" value="Unassembled WGS sequence"/>
</dbReference>
<comment type="similarity">
    <text evidence="2">Belongs to the RUS1 family.</text>
</comment>
<dbReference type="Proteomes" id="UP000681720">
    <property type="component" value="Unassembled WGS sequence"/>
</dbReference>
<evidence type="ECO:0000256" key="4">
    <source>
        <dbReference type="ARBA" id="ARBA00022989"/>
    </source>
</evidence>
<dbReference type="GO" id="GO:0016020">
    <property type="term" value="C:membrane"/>
    <property type="evidence" value="ECO:0007669"/>
    <property type="project" value="UniProtKB-SubCell"/>
</dbReference>
<comment type="subcellular location">
    <subcellularLocation>
        <location evidence="1">Membrane</location>
    </subcellularLocation>
</comment>
<feature type="domain" description="Protein root UVB sensitive/RUS" evidence="6">
    <location>
        <begin position="43"/>
        <end position="167"/>
    </location>
</feature>
<dbReference type="AlphaFoldDB" id="A0A8S3F883"/>
<evidence type="ECO:0000259" key="6">
    <source>
        <dbReference type="Pfam" id="PF04884"/>
    </source>
</evidence>
<comment type="caution">
    <text evidence="7">The sequence shown here is derived from an EMBL/GenBank/DDBJ whole genome shotgun (WGS) entry which is preliminary data.</text>
</comment>
<dbReference type="PANTHER" id="PTHR12770">
    <property type="entry name" value="RUS1 FAMILY PROTEIN C16ORF58"/>
    <property type="match status" value="1"/>
</dbReference>
<gene>
    <name evidence="7" type="ORF">BYL167_LOCUS65466</name>
    <name evidence="8" type="ORF">GIL414_LOCUS66781</name>
</gene>
<evidence type="ECO:0000313" key="7">
    <source>
        <dbReference type="EMBL" id="CAF5109390.1"/>
    </source>
</evidence>
<keyword evidence="5" id="KW-0472">Membrane</keyword>
<dbReference type="Pfam" id="PF04884">
    <property type="entry name" value="UVB_sens_prot"/>
    <property type="match status" value="1"/>
</dbReference>
<dbReference type="PANTHER" id="PTHR12770:SF31">
    <property type="entry name" value="RUS FAMILY MEMBER 1"/>
    <property type="match status" value="1"/>
</dbReference>
<sequence>MSLSEIQRGQLTGRIYSTSTGFYQISSDLRKTTHRQKLSLFQWFISIFKEIFLPTGYPNTVSNDYLAYQIWDTIQAFASSITNALAFSAILEGMGVGDEKASVLSATFVWLVKDGVGMLGRILFAWFHGTGLDSNLKMWRFYADILNDLAISLDLTAPFFKHLLLPIT</sequence>
<name>A0A8S3F883_9BILA</name>
<evidence type="ECO:0000256" key="5">
    <source>
        <dbReference type="ARBA" id="ARBA00023136"/>
    </source>
</evidence>
<dbReference type="InterPro" id="IPR054549">
    <property type="entry name" value="UVB_sens_RUS_dom"/>
</dbReference>
<dbReference type="InterPro" id="IPR006968">
    <property type="entry name" value="RUS_fam"/>
</dbReference>
<keyword evidence="4" id="KW-1133">Transmembrane helix</keyword>
<dbReference type="EMBL" id="CAJOBH010241041">
    <property type="protein sequence ID" value="CAF5109390.1"/>
    <property type="molecule type" value="Genomic_DNA"/>
</dbReference>
<organism evidence="7 9">
    <name type="scientific">Rotaria magnacalcarata</name>
    <dbReference type="NCBI Taxonomy" id="392030"/>
    <lineage>
        <taxon>Eukaryota</taxon>
        <taxon>Metazoa</taxon>
        <taxon>Spiralia</taxon>
        <taxon>Gnathifera</taxon>
        <taxon>Rotifera</taxon>
        <taxon>Eurotatoria</taxon>
        <taxon>Bdelloidea</taxon>
        <taxon>Philodinida</taxon>
        <taxon>Philodinidae</taxon>
        <taxon>Rotaria</taxon>
    </lineage>
</organism>